<feature type="region of interest" description="Disordered" evidence="1">
    <location>
        <begin position="63"/>
        <end position="84"/>
    </location>
</feature>
<evidence type="ECO:0000256" key="1">
    <source>
        <dbReference type="SAM" id="MobiDB-lite"/>
    </source>
</evidence>
<dbReference type="Proteomes" id="UP001201273">
    <property type="component" value="Unassembled WGS sequence"/>
</dbReference>
<dbReference type="Pfam" id="PF04351">
    <property type="entry name" value="PilP"/>
    <property type="match status" value="1"/>
</dbReference>
<sequence>MKRILLVVMGMSLLGCQANDEDLNSYVANIKSKSYPINDKIPEIKEIEIEPYVGTVKRKPFSIPKPETASGNPGAPSSCPQPNLSRQKQPLEYFSADNLFMRGTIELDNELWALVQVSGGELHRVKAGYYMGQNHGRILSVKKDQINLLELVPDGEGCWSERATQLTLVGEEE</sequence>
<gene>
    <name evidence="2" type="ORF">K6Y31_09230</name>
</gene>
<organism evidence="2 3">
    <name type="scientific">Motilimonas cestriensis</name>
    <dbReference type="NCBI Taxonomy" id="2742685"/>
    <lineage>
        <taxon>Bacteria</taxon>
        <taxon>Pseudomonadati</taxon>
        <taxon>Pseudomonadota</taxon>
        <taxon>Gammaproteobacteria</taxon>
        <taxon>Alteromonadales</taxon>
        <taxon>Alteromonadales genera incertae sedis</taxon>
        <taxon>Motilimonas</taxon>
    </lineage>
</organism>
<dbReference type="InterPro" id="IPR007446">
    <property type="entry name" value="PilP"/>
</dbReference>
<evidence type="ECO:0000313" key="2">
    <source>
        <dbReference type="EMBL" id="MCE2594997.1"/>
    </source>
</evidence>
<dbReference type="PROSITE" id="PS51257">
    <property type="entry name" value="PROKAR_LIPOPROTEIN"/>
    <property type="match status" value="1"/>
</dbReference>
<reference evidence="2 3" key="1">
    <citation type="journal article" date="2022" name="Environ. Microbiol. Rep.">
        <title>Eco-phylogenetic analyses reveal divergent evolution of vitamin B12 metabolism in the marine bacterial family 'Psychromonadaceae'.</title>
        <authorList>
            <person name="Jin X."/>
            <person name="Yang Y."/>
            <person name="Cao H."/>
            <person name="Gao B."/>
            <person name="Zhao Z."/>
        </authorList>
    </citation>
    <scope>NUCLEOTIDE SEQUENCE [LARGE SCALE GENOMIC DNA]</scope>
    <source>
        <strain evidence="2 3">MKS20</strain>
    </source>
</reference>
<dbReference type="Gene3D" id="2.30.30.830">
    <property type="match status" value="1"/>
</dbReference>
<comment type="caution">
    <text evidence="2">The sequence shown here is derived from an EMBL/GenBank/DDBJ whole genome shotgun (WGS) entry which is preliminary data.</text>
</comment>
<dbReference type="RefSeq" id="WP_233052508.1">
    <property type="nucleotide sequence ID" value="NZ_JAIMJA010000008.1"/>
</dbReference>
<dbReference type="EMBL" id="JAIMJA010000008">
    <property type="protein sequence ID" value="MCE2594997.1"/>
    <property type="molecule type" value="Genomic_DNA"/>
</dbReference>
<proteinExistence type="predicted"/>
<name>A0ABS8W7M0_9GAMM</name>
<dbReference type="PIRSF" id="PIRSF016481">
    <property type="entry name" value="Pilus_assembly_PilP"/>
    <property type="match status" value="1"/>
</dbReference>
<protein>
    <submittedName>
        <fullName evidence="2">Pilus assembly protein PilP</fullName>
    </submittedName>
</protein>
<accession>A0ABS8W7M0</accession>
<evidence type="ECO:0000313" key="3">
    <source>
        <dbReference type="Proteomes" id="UP001201273"/>
    </source>
</evidence>
<keyword evidence="3" id="KW-1185">Reference proteome</keyword>